<evidence type="ECO:0000256" key="5">
    <source>
        <dbReference type="SAM" id="Phobius"/>
    </source>
</evidence>
<dbReference type="EMBL" id="BA000012">
    <property type="protein sequence ID" value="BAB48937.1"/>
    <property type="molecule type" value="Genomic_DNA"/>
</dbReference>
<dbReference type="HOGENOM" id="CLU_065200_1_0_5"/>
<gene>
    <name evidence="6" type="ordered locus">mlr1600</name>
</gene>
<dbReference type="InterPro" id="IPR007269">
    <property type="entry name" value="ICMT_MeTrfase"/>
</dbReference>
<keyword evidence="3 5" id="KW-1133">Transmembrane helix</keyword>
<dbReference type="Pfam" id="PF04140">
    <property type="entry name" value="ICMT"/>
    <property type="match status" value="1"/>
</dbReference>
<evidence type="ECO:0000256" key="2">
    <source>
        <dbReference type="ARBA" id="ARBA00022692"/>
    </source>
</evidence>
<dbReference type="KEGG" id="mlo:mlr1600"/>
<name>Q98K77_RHILO</name>
<keyword evidence="4 5" id="KW-0472">Membrane</keyword>
<feature type="transmembrane region" description="Helical" evidence="5">
    <location>
        <begin position="156"/>
        <end position="189"/>
    </location>
</feature>
<feature type="transmembrane region" description="Helical" evidence="5">
    <location>
        <begin position="74"/>
        <end position="92"/>
    </location>
</feature>
<dbReference type="PANTHER" id="PTHR43847:SF1">
    <property type="entry name" value="BLL3993 PROTEIN"/>
    <property type="match status" value="1"/>
</dbReference>
<evidence type="ECO:0000313" key="6">
    <source>
        <dbReference type="EMBL" id="BAB48937.1"/>
    </source>
</evidence>
<accession>Q98K77</accession>
<dbReference type="Gene3D" id="1.20.120.1630">
    <property type="match status" value="1"/>
</dbReference>
<proteinExistence type="predicted"/>
<dbReference type="GO" id="GO:0016020">
    <property type="term" value="C:membrane"/>
    <property type="evidence" value="ECO:0007669"/>
    <property type="project" value="UniProtKB-SubCell"/>
</dbReference>
<feature type="transmembrane region" description="Helical" evidence="5">
    <location>
        <begin position="38"/>
        <end position="59"/>
    </location>
</feature>
<sequence length="222" mass="24509">MKAGITIFLPEMELVPHCRRAGSLSLWRDTSEVLMRPATAIALLWLVWVVTWIAAAVWADPAQKRATIGAEVRYRVFWLAGTVLLFVPAHGYEGRLRLWTPSLAGAWACIALIAIGLIFSWWARIHLGRLWSASVTAKADHRIVDTGPYGLVRHPIYTGLLLALLATMAAKGTVWGIAGVALLTIGIVMKAKLEERFLRGELGPAYDDYARRVPMLVPFTPA</sequence>
<feature type="transmembrane region" description="Helical" evidence="5">
    <location>
        <begin position="104"/>
        <end position="123"/>
    </location>
</feature>
<keyword evidence="2 5" id="KW-0812">Transmembrane</keyword>
<comment type="subcellular location">
    <subcellularLocation>
        <location evidence="1">Membrane</location>
        <topology evidence="1">Multi-pass membrane protein</topology>
    </subcellularLocation>
</comment>
<dbReference type="PANTHER" id="PTHR43847">
    <property type="entry name" value="BLL3993 PROTEIN"/>
    <property type="match status" value="1"/>
</dbReference>
<dbReference type="AlphaFoldDB" id="Q98K77"/>
<dbReference type="Proteomes" id="UP000000552">
    <property type="component" value="Chromosome"/>
</dbReference>
<evidence type="ECO:0000256" key="4">
    <source>
        <dbReference type="ARBA" id="ARBA00023136"/>
    </source>
</evidence>
<reference evidence="6 7" key="1">
    <citation type="journal article" date="2000" name="DNA Res.">
        <title>Complete genome structure of the nitrogen-fixing symbiotic bacterium Mesorhizobium loti.</title>
        <authorList>
            <person name="Kaneko T."/>
            <person name="Nakamura Y."/>
            <person name="Sato S."/>
            <person name="Asamizu E."/>
            <person name="Kato T."/>
            <person name="Sasamoto S."/>
            <person name="Watanabe A."/>
            <person name="Idesawa K."/>
            <person name="Ishikawa A."/>
            <person name="Kawashima K."/>
            <person name="Kimura T."/>
            <person name="Kishida Y."/>
            <person name="Kiyokawa C."/>
            <person name="Kohara M."/>
            <person name="Matsumoto M."/>
            <person name="Matsuno A."/>
            <person name="Mochizuki Y."/>
            <person name="Nakayama S."/>
            <person name="Nakazaki N."/>
            <person name="Shimpo S."/>
            <person name="Sugimoto M."/>
            <person name="Takeuchi C."/>
            <person name="Yamada M."/>
            <person name="Tabata S."/>
        </authorList>
    </citation>
    <scope>NUCLEOTIDE SEQUENCE [LARGE SCALE GENOMIC DNA]</scope>
    <source>
        <strain evidence="7">LMG 29417 / CECT 9101 / MAFF 303099</strain>
    </source>
</reference>
<dbReference type="GO" id="GO:0004671">
    <property type="term" value="F:protein C-terminal S-isoprenylcysteine carboxyl O-methyltransferase activity"/>
    <property type="evidence" value="ECO:0007669"/>
    <property type="project" value="InterPro"/>
</dbReference>
<evidence type="ECO:0000313" key="7">
    <source>
        <dbReference type="Proteomes" id="UP000000552"/>
    </source>
</evidence>
<evidence type="ECO:0000256" key="1">
    <source>
        <dbReference type="ARBA" id="ARBA00004141"/>
    </source>
</evidence>
<organism evidence="6 7">
    <name type="scientific">Mesorhizobium japonicum (strain LMG 29417 / CECT 9101 / MAFF 303099)</name>
    <name type="common">Mesorhizobium loti (strain MAFF 303099)</name>
    <dbReference type="NCBI Taxonomy" id="266835"/>
    <lineage>
        <taxon>Bacteria</taxon>
        <taxon>Pseudomonadati</taxon>
        <taxon>Pseudomonadota</taxon>
        <taxon>Alphaproteobacteria</taxon>
        <taxon>Hyphomicrobiales</taxon>
        <taxon>Phyllobacteriaceae</taxon>
        <taxon>Mesorhizobium</taxon>
    </lineage>
</organism>
<dbReference type="eggNOG" id="COG2020">
    <property type="taxonomic scope" value="Bacteria"/>
</dbReference>
<protein>
    <submittedName>
        <fullName evidence="6">Mlr1600 protein</fullName>
    </submittedName>
</protein>
<evidence type="ECO:0000256" key="3">
    <source>
        <dbReference type="ARBA" id="ARBA00022989"/>
    </source>
</evidence>
<dbReference type="InterPro" id="IPR052527">
    <property type="entry name" value="Metal_cation-efflux_comp"/>
</dbReference>